<comment type="caution">
    <text evidence="1">The sequence shown here is derived from an EMBL/GenBank/DDBJ whole genome shotgun (WGS) entry which is preliminary data.</text>
</comment>
<sequence length="69" mass="7563">MTARANTMGRDKRIYEEAAALWRELYGEPPPAALDGPGILGLIVGGLPDPDYRRLNTPHLRPANVVLPK</sequence>
<evidence type="ECO:0000313" key="2">
    <source>
        <dbReference type="Proteomes" id="UP000249524"/>
    </source>
</evidence>
<keyword evidence="2" id="KW-1185">Reference proteome</keyword>
<gene>
    <name evidence="1" type="ORF">DJ019_07195</name>
</gene>
<dbReference type="Proteomes" id="UP000249524">
    <property type="component" value="Unassembled WGS sequence"/>
</dbReference>
<organism evidence="1 2">
    <name type="scientific">Phenylobacterium kunshanense</name>
    <dbReference type="NCBI Taxonomy" id="1445034"/>
    <lineage>
        <taxon>Bacteria</taxon>
        <taxon>Pseudomonadati</taxon>
        <taxon>Pseudomonadota</taxon>
        <taxon>Alphaproteobacteria</taxon>
        <taxon>Caulobacterales</taxon>
        <taxon>Caulobacteraceae</taxon>
        <taxon>Phenylobacterium</taxon>
    </lineage>
</organism>
<proteinExistence type="predicted"/>
<dbReference type="AlphaFoldDB" id="A0A328BK31"/>
<reference evidence="1 2" key="1">
    <citation type="submission" date="2018-05" db="EMBL/GenBank/DDBJ databases">
        <authorList>
            <person name="Lanie J.A."/>
            <person name="Ng W.-L."/>
            <person name="Kazmierczak K.M."/>
            <person name="Andrzejewski T.M."/>
            <person name="Davidsen T.M."/>
            <person name="Wayne K.J."/>
            <person name="Tettelin H."/>
            <person name="Glass J.I."/>
            <person name="Rusch D."/>
            <person name="Podicherti R."/>
            <person name="Tsui H.-C.T."/>
            <person name="Winkler M.E."/>
        </authorList>
    </citation>
    <scope>NUCLEOTIDE SEQUENCE [LARGE SCALE GENOMIC DNA]</scope>
    <source>
        <strain evidence="1 2">BUT-10</strain>
    </source>
</reference>
<dbReference type="EMBL" id="QFYS01000002">
    <property type="protein sequence ID" value="RAK67680.1"/>
    <property type="molecule type" value="Genomic_DNA"/>
</dbReference>
<name>A0A328BK31_9CAUL</name>
<accession>A0A328BK31</accession>
<evidence type="ECO:0000313" key="1">
    <source>
        <dbReference type="EMBL" id="RAK67680.1"/>
    </source>
</evidence>
<protein>
    <submittedName>
        <fullName evidence="1">Uncharacterized protein</fullName>
    </submittedName>
</protein>